<dbReference type="Gene3D" id="2.70.98.10">
    <property type="match status" value="1"/>
</dbReference>
<dbReference type="EMBL" id="JAJSPL020000005">
    <property type="protein sequence ID" value="KAK7746686.1"/>
    <property type="molecule type" value="Genomic_DNA"/>
</dbReference>
<dbReference type="Pfam" id="PF17678">
    <property type="entry name" value="Glyco_hydro_92N"/>
    <property type="match status" value="1"/>
</dbReference>
<organism evidence="4 5">
    <name type="scientific">Cytospora paraplurivora</name>
    <dbReference type="NCBI Taxonomy" id="2898453"/>
    <lineage>
        <taxon>Eukaryota</taxon>
        <taxon>Fungi</taxon>
        <taxon>Dikarya</taxon>
        <taxon>Ascomycota</taxon>
        <taxon>Pezizomycotina</taxon>
        <taxon>Sordariomycetes</taxon>
        <taxon>Sordariomycetidae</taxon>
        <taxon>Diaporthales</taxon>
        <taxon>Cytosporaceae</taxon>
        <taxon>Cytospora</taxon>
    </lineage>
</organism>
<evidence type="ECO:0000259" key="3">
    <source>
        <dbReference type="Pfam" id="PF17678"/>
    </source>
</evidence>
<accession>A0AAN9UGS8</accession>
<dbReference type="Proteomes" id="UP001320245">
    <property type="component" value="Unassembled WGS sequence"/>
</dbReference>
<sequence length="727" mass="80433">MVKLGPDLYDGSDSYSGYDADGNFTGFSMLHESGTGGAPKYGVVSQMPVLGKIANPLADHNDTRAAPDETEVGHYQSFLGSGITVELAGTERAGYYRYTFPATNQTNNVIVDVSHVLPSYRGLGLQQAYLGGSIEVLSSNDSSEGHYQGYGSYNNGWNKAPEWTVYFCGYFNQAPASYKTFLGDGNTNDTLVEYPAGDTVTSTSRLGVVFTFDVTNVTSRVGVSFISTEQACQNVDSQIPAGTSLETLKEQTKKAWNERVLSKVTTTDTSNLTNLELLYSSLYHMSIIPTNKTGENPLWVSSEPYYDDIFTLWDLFRCGTALFHVIQPTAYEEYIRSLIDIWRNEGFLPDARSSLWNGATQGGSNADNVLADAFVKGVKGEINWEDAYSAMLTDAEVNPPNNNDSRDPTGSTKEGRGALPDWLEYGFITQSFGRSVSRAVEYSVNDFAVYTVGSGLGYDNATVYFNRSHNWRNHWNPDVESLGFYGFVVPRNVTDFIEQDPLSCGGCYWGNDYYEALPWEYSWNANHDIDTLFSYIGDDDTVVQRLEMMFTPGVNPSGSFDEMIFNPGNEPSFTTPYLFNFVNRQHLTVYYTRKFAQAYYAPTPDGLPGNSDAGAMETWLLWVILGLYPMTGQTTFLIGSPWFSDLTIDLGSGKTLEIKTTGGSETSYYVQSLAVNGVDWHKSWLTWSDVFENGGTLDFALGPNPSNWTTGPPPPSPGTEAESQRRR</sequence>
<dbReference type="FunFam" id="2.70.98.10:FF:000028">
    <property type="entry name" value="Alpha-1,2-mannosidase family protein (AFU_orthologue AFUA_5G10520)"/>
    <property type="match status" value="1"/>
</dbReference>
<dbReference type="FunFam" id="3.30.2080.10:FF:000001">
    <property type="entry name" value="Alpha-1,2-mannosidase subfamily"/>
    <property type="match status" value="1"/>
</dbReference>
<dbReference type="AlphaFoldDB" id="A0AAN9UGS8"/>
<dbReference type="FunFam" id="1.20.1050.60:FF:000002">
    <property type="entry name" value="Glycosyl hydrolase family 92"/>
    <property type="match status" value="1"/>
</dbReference>
<dbReference type="GO" id="GO:0000224">
    <property type="term" value="F:peptide-N4-(N-acetyl-beta-glucosaminyl)asparagine amidase activity"/>
    <property type="evidence" value="ECO:0007669"/>
    <property type="project" value="TreeGrafter"/>
</dbReference>
<dbReference type="InterPro" id="IPR008928">
    <property type="entry name" value="6-hairpin_glycosidase_sf"/>
</dbReference>
<protein>
    <recommendedName>
        <fullName evidence="6">Glycoside hydrolase family 92 protein</fullName>
    </recommendedName>
</protein>
<feature type="domain" description="Glycosyl hydrolase family 92" evidence="2">
    <location>
        <begin position="230"/>
        <end position="702"/>
    </location>
</feature>
<keyword evidence="5" id="KW-1185">Reference proteome</keyword>
<dbReference type="PANTHER" id="PTHR12143:SF44">
    <property type="entry name" value="GLYCOSYL HYDROLASE FAMILY 92 DOMAIN-CONTAINING PROTEIN"/>
    <property type="match status" value="1"/>
</dbReference>
<feature type="compositionally biased region" description="Polar residues" evidence="1">
    <location>
        <begin position="399"/>
        <end position="412"/>
    </location>
</feature>
<gene>
    <name evidence="4" type="ORF">SLS53_001872</name>
</gene>
<dbReference type="Gene3D" id="3.30.2080.10">
    <property type="entry name" value="GH92 mannosidase domain"/>
    <property type="match status" value="1"/>
</dbReference>
<feature type="domain" description="Glycosyl hydrolase family 92 N-terminal" evidence="3">
    <location>
        <begin position="1"/>
        <end position="224"/>
    </location>
</feature>
<dbReference type="Gene3D" id="1.20.1610.10">
    <property type="entry name" value="alpha-1,2-mannosidases domains"/>
    <property type="match status" value="1"/>
</dbReference>
<dbReference type="GO" id="GO:0030246">
    <property type="term" value="F:carbohydrate binding"/>
    <property type="evidence" value="ECO:0007669"/>
    <property type="project" value="InterPro"/>
</dbReference>
<reference evidence="4 5" key="1">
    <citation type="journal article" date="2023" name="PLoS ONE">
        <title>Cytospora paraplurivora sp. nov. isolated from orchards with fruit tree decline syndrome in Ontario, Canada.</title>
        <authorList>
            <person name="Ilyukhin E."/>
            <person name="Nguyen H.D.T."/>
            <person name="Castle A.J."/>
            <person name="Ellouze W."/>
        </authorList>
    </citation>
    <scope>NUCLEOTIDE SEQUENCE [LARGE SCALE GENOMIC DNA]</scope>
    <source>
        <strain evidence="4 5">FDS-564</strain>
    </source>
</reference>
<evidence type="ECO:0000256" key="1">
    <source>
        <dbReference type="SAM" id="MobiDB-lite"/>
    </source>
</evidence>
<evidence type="ECO:0000313" key="5">
    <source>
        <dbReference type="Proteomes" id="UP001320245"/>
    </source>
</evidence>
<dbReference type="InterPro" id="IPR005887">
    <property type="entry name" value="GH92_a_mannosidase_put"/>
</dbReference>
<dbReference type="Gene3D" id="1.20.1050.60">
    <property type="entry name" value="alpha-1,2-mannosidase"/>
    <property type="match status" value="1"/>
</dbReference>
<dbReference type="PANTHER" id="PTHR12143">
    <property type="entry name" value="PEPTIDE N-GLYCANASE PNGASE -RELATED"/>
    <property type="match status" value="1"/>
</dbReference>
<dbReference type="NCBIfam" id="TIGR01180">
    <property type="entry name" value="aman2_put"/>
    <property type="match status" value="1"/>
</dbReference>
<feature type="region of interest" description="Disordered" evidence="1">
    <location>
        <begin position="395"/>
        <end position="417"/>
    </location>
</feature>
<dbReference type="InterPro" id="IPR014718">
    <property type="entry name" value="GH-type_carb-bd"/>
</dbReference>
<evidence type="ECO:0008006" key="6">
    <source>
        <dbReference type="Google" id="ProtNLM"/>
    </source>
</evidence>
<name>A0AAN9UGS8_9PEZI</name>
<proteinExistence type="predicted"/>
<dbReference type="InterPro" id="IPR041371">
    <property type="entry name" value="GH92_N"/>
</dbReference>
<feature type="region of interest" description="Disordered" evidence="1">
    <location>
        <begin position="701"/>
        <end position="727"/>
    </location>
</feature>
<evidence type="ECO:0000313" key="4">
    <source>
        <dbReference type="EMBL" id="KAK7746686.1"/>
    </source>
</evidence>
<dbReference type="GO" id="GO:0005634">
    <property type="term" value="C:nucleus"/>
    <property type="evidence" value="ECO:0007669"/>
    <property type="project" value="TreeGrafter"/>
</dbReference>
<dbReference type="InterPro" id="IPR050883">
    <property type="entry name" value="PNGase"/>
</dbReference>
<comment type="caution">
    <text evidence="4">The sequence shown here is derived from an EMBL/GenBank/DDBJ whole genome shotgun (WGS) entry which is preliminary data.</text>
</comment>
<dbReference type="SUPFAM" id="SSF48208">
    <property type="entry name" value="Six-hairpin glycosidases"/>
    <property type="match status" value="1"/>
</dbReference>
<dbReference type="GO" id="GO:0005975">
    <property type="term" value="P:carbohydrate metabolic process"/>
    <property type="evidence" value="ECO:0007669"/>
    <property type="project" value="InterPro"/>
</dbReference>
<dbReference type="InterPro" id="IPR012939">
    <property type="entry name" value="Glyco_hydro_92"/>
</dbReference>
<dbReference type="Pfam" id="PF07971">
    <property type="entry name" value="Glyco_hydro_92"/>
    <property type="match status" value="1"/>
</dbReference>
<dbReference type="GO" id="GO:0005829">
    <property type="term" value="C:cytosol"/>
    <property type="evidence" value="ECO:0007669"/>
    <property type="project" value="TreeGrafter"/>
</dbReference>
<dbReference type="GO" id="GO:0006516">
    <property type="term" value="P:glycoprotein catabolic process"/>
    <property type="evidence" value="ECO:0007669"/>
    <property type="project" value="TreeGrafter"/>
</dbReference>
<evidence type="ECO:0000259" key="2">
    <source>
        <dbReference type="Pfam" id="PF07971"/>
    </source>
</evidence>